<feature type="transmembrane region" description="Helical" evidence="1">
    <location>
        <begin position="65"/>
        <end position="85"/>
    </location>
</feature>
<proteinExistence type="predicted"/>
<dbReference type="OrthoDB" id="10307882at2759"/>
<feature type="transmembrane region" description="Helical" evidence="1">
    <location>
        <begin position="469"/>
        <end position="492"/>
    </location>
</feature>
<feature type="transmembrane region" description="Helical" evidence="1">
    <location>
        <begin position="124"/>
        <end position="143"/>
    </location>
</feature>
<evidence type="ECO:0000313" key="3">
    <source>
        <dbReference type="Proteomes" id="UP000439903"/>
    </source>
</evidence>
<feature type="transmembrane region" description="Helical" evidence="1">
    <location>
        <begin position="21"/>
        <end position="45"/>
    </location>
</feature>
<name>A0A8H3XGJ5_GIGMA</name>
<sequence length="568" mass="62387">MQSFERKKLLCYCMSTNDKIIRLYVELFLTAVGIIPLTLLFIAANGGFSDTLHGFRKANGIVLQFWQYGLLVVSTICIYAALSVFNRGKEMYLRWRVAHSFRISELDAHLSNSLGVSRFKESPMTWVVTIVIIGLGGAITALHNTAFTIHQGQMAINTYAHAAVISPNGDLNLNPSLHFSYNCSSFNLGTPARQVDTCPFGYSPEGMMDYLANSQVANGTGMSEYGGMIFSDQQPVPAIMEIMNSTVNAIANYSNVPLFDYSVNCTIESSQTFDQQVFIVQNGQPAVGIPNIYSAKGNNTQVANQYSVAGWDSAHLVAMMVFPDGDGTGKVVFPTTTNVDNKLNRTVCSMKYIQQQGNVYIDFSNKNVSVTVTETMKPNRGQLEIANYTLLEFTNLAVVASQLYRSPFSLYLGNDTDGNYSPKFLATQIKALLRKGHYLINTGFVNSGSGTIKQIEGTLYVSANQFNNILLITIVLFIQTLLHLIGIIIVLLSFCTPVIAADVYAASTWWAFGSHASDKLVSGCTGIMSKEQRNMKIALRETSSGYLQMTIPTEGIAPSENPKYIVNI</sequence>
<keyword evidence="1" id="KW-0472">Membrane</keyword>
<keyword evidence="1" id="KW-0812">Transmembrane</keyword>
<dbReference type="AlphaFoldDB" id="A0A8H3XGJ5"/>
<evidence type="ECO:0000256" key="1">
    <source>
        <dbReference type="SAM" id="Phobius"/>
    </source>
</evidence>
<keyword evidence="1" id="KW-1133">Transmembrane helix</keyword>
<dbReference type="EMBL" id="WTPW01001035">
    <property type="protein sequence ID" value="KAF0460996.1"/>
    <property type="molecule type" value="Genomic_DNA"/>
</dbReference>
<protein>
    <submittedName>
        <fullName evidence="2">Uncharacterized protein</fullName>
    </submittedName>
</protein>
<gene>
    <name evidence="2" type="ORF">F8M41_000508</name>
</gene>
<reference evidence="2 3" key="1">
    <citation type="journal article" date="2019" name="Environ. Microbiol.">
        <title>At the nexus of three kingdoms: the genome of the mycorrhizal fungus Gigaspora margarita provides insights into plant, endobacterial and fungal interactions.</title>
        <authorList>
            <person name="Venice F."/>
            <person name="Ghignone S."/>
            <person name="Salvioli di Fossalunga A."/>
            <person name="Amselem J."/>
            <person name="Novero M."/>
            <person name="Xianan X."/>
            <person name="Sedzielewska Toro K."/>
            <person name="Morin E."/>
            <person name="Lipzen A."/>
            <person name="Grigoriev I.V."/>
            <person name="Henrissat B."/>
            <person name="Martin F.M."/>
            <person name="Bonfante P."/>
        </authorList>
    </citation>
    <scope>NUCLEOTIDE SEQUENCE [LARGE SCALE GENOMIC DNA]</scope>
    <source>
        <strain evidence="2 3">BEG34</strain>
    </source>
</reference>
<comment type="caution">
    <text evidence="2">The sequence shown here is derived from an EMBL/GenBank/DDBJ whole genome shotgun (WGS) entry which is preliminary data.</text>
</comment>
<accession>A0A8H3XGJ5</accession>
<evidence type="ECO:0000313" key="2">
    <source>
        <dbReference type="EMBL" id="KAF0460996.1"/>
    </source>
</evidence>
<keyword evidence="3" id="KW-1185">Reference proteome</keyword>
<organism evidence="2 3">
    <name type="scientific">Gigaspora margarita</name>
    <dbReference type="NCBI Taxonomy" id="4874"/>
    <lineage>
        <taxon>Eukaryota</taxon>
        <taxon>Fungi</taxon>
        <taxon>Fungi incertae sedis</taxon>
        <taxon>Mucoromycota</taxon>
        <taxon>Glomeromycotina</taxon>
        <taxon>Glomeromycetes</taxon>
        <taxon>Diversisporales</taxon>
        <taxon>Gigasporaceae</taxon>
        <taxon>Gigaspora</taxon>
    </lineage>
</organism>
<dbReference type="Proteomes" id="UP000439903">
    <property type="component" value="Unassembled WGS sequence"/>
</dbReference>